<evidence type="ECO:0000256" key="2">
    <source>
        <dbReference type="RuleBase" id="RU362080"/>
    </source>
</evidence>
<dbReference type="Gene3D" id="3.40.1620.10">
    <property type="entry name" value="YefM-like domain"/>
    <property type="match status" value="1"/>
</dbReference>
<accession>A0A3E4QTH9</accession>
<dbReference type="EMBL" id="QSRJ01000006">
    <property type="protein sequence ID" value="RGL10094.1"/>
    <property type="molecule type" value="Genomic_DNA"/>
</dbReference>
<dbReference type="InterPro" id="IPR006442">
    <property type="entry name" value="Antitoxin_Phd/YefM"/>
</dbReference>
<evidence type="ECO:0000256" key="1">
    <source>
        <dbReference type="ARBA" id="ARBA00009981"/>
    </source>
</evidence>
<evidence type="ECO:0000313" key="4">
    <source>
        <dbReference type="Proteomes" id="UP000260943"/>
    </source>
</evidence>
<dbReference type="AlphaFoldDB" id="A0A3E4QTH9"/>
<dbReference type="InterPro" id="IPR036165">
    <property type="entry name" value="YefM-like_sf"/>
</dbReference>
<protein>
    <recommendedName>
        <fullName evidence="2">Antitoxin</fullName>
    </recommendedName>
</protein>
<name>A0A3E4QTH9_9ACTN</name>
<evidence type="ECO:0000313" key="3">
    <source>
        <dbReference type="EMBL" id="RGL10094.1"/>
    </source>
</evidence>
<proteinExistence type="inferred from homology"/>
<organism evidence="3 4">
    <name type="scientific">Collinsella tanakaei</name>
    <dbReference type="NCBI Taxonomy" id="626935"/>
    <lineage>
        <taxon>Bacteria</taxon>
        <taxon>Bacillati</taxon>
        <taxon>Actinomycetota</taxon>
        <taxon>Coriobacteriia</taxon>
        <taxon>Coriobacteriales</taxon>
        <taxon>Coriobacteriaceae</taxon>
        <taxon>Collinsella</taxon>
    </lineage>
</organism>
<dbReference type="Pfam" id="PF02604">
    <property type="entry name" value="PhdYeFM_antitox"/>
    <property type="match status" value="1"/>
</dbReference>
<dbReference type="SUPFAM" id="SSF143120">
    <property type="entry name" value="YefM-like"/>
    <property type="match status" value="1"/>
</dbReference>
<gene>
    <name evidence="3" type="ORF">DXC81_05770</name>
</gene>
<reference evidence="3 4" key="1">
    <citation type="submission" date="2018-08" db="EMBL/GenBank/DDBJ databases">
        <title>A genome reference for cultivated species of the human gut microbiota.</title>
        <authorList>
            <person name="Zou Y."/>
            <person name="Xue W."/>
            <person name="Luo G."/>
        </authorList>
    </citation>
    <scope>NUCLEOTIDE SEQUENCE [LARGE SCALE GENOMIC DNA]</scope>
    <source>
        <strain evidence="3 4">TF08-14</strain>
    </source>
</reference>
<comment type="similarity">
    <text evidence="1 2">Belongs to the phD/YefM antitoxin family.</text>
</comment>
<dbReference type="Proteomes" id="UP000260943">
    <property type="component" value="Unassembled WGS sequence"/>
</dbReference>
<dbReference type="RefSeq" id="WP_117679596.1">
    <property type="nucleotide sequence ID" value="NZ_CAJJKC010000001.1"/>
</dbReference>
<comment type="function">
    <text evidence="2">Antitoxin component of a type II toxin-antitoxin (TA) system.</text>
</comment>
<comment type="caution">
    <text evidence="3">The sequence shown here is derived from an EMBL/GenBank/DDBJ whole genome shotgun (WGS) entry which is preliminary data.</text>
</comment>
<dbReference type="NCBIfam" id="TIGR01552">
    <property type="entry name" value="phd_fam"/>
    <property type="match status" value="1"/>
</dbReference>
<sequence length="83" mass="8908">MGSITATAARKDLYNLISRVNEDCAPVSITNSKGKGAVLIGEDEWAAIEETLYLTGIPGMYESLIAGMEEPAAECVDENALEW</sequence>